<sequence>MDLTKLNQVSVLETKPLIKIFELPENIPQPILSADLMTTKYGETILIEFEEGKAFLPKRVVPLMKNNLTEFTNSKYSLIFTGLKDVKKTSLATTFHFIETKSLKRTTSGSTRAAASKIVTRLYPDYSTRTVASRGAAQIIQNLIERQQHIHVTICSQGRNFASSLFI</sequence>
<dbReference type="Proteomes" id="UP001162164">
    <property type="component" value="Unassembled WGS sequence"/>
</dbReference>
<dbReference type="EMBL" id="JAPWTJ010002238">
    <property type="protein sequence ID" value="KAJ8967130.1"/>
    <property type="molecule type" value="Genomic_DNA"/>
</dbReference>
<evidence type="ECO:0000313" key="3">
    <source>
        <dbReference type="Proteomes" id="UP001162164"/>
    </source>
</evidence>
<gene>
    <name evidence="2" type="ORF">NQ317_017346</name>
    <name evidence="1" type="ORF">NQ317_019957</name>
</gene>
<organism evidence="2 3">
    <name type="scientific">Molorchus minor</name>
    <dbReference type="NCBI Taxonomy" id="1323400"/>
    <lineage>
        <taxon>Eukaryota</taxon>
        <taxon>Metazoa</taxon>
        <taxon>Ecdysozoa</taxon>
        <taxon>Arthropoda</taxon>
        <taxon>Hexapoda</taxon>
        <taxon>Insecta</taxon>
        <taxon>Pterygota</taxon>
        <taxon>Neoptera</taxon>
        <taxon>Endopterygota</taxon>
        <taxon>Coleoptera</taxon>
        <taxon>Polyphaga</taxon>
        <taxon>Cucujiformia</taxon>
        <taxon>Chrysomeloidea</taxon>
        <taxon>Cerambycidae</taxon>
        <taxon>Lamiinae</taxon>
        <taxon>Monochamini</taxon>
        <taxon>Molorchus</taxon>
    </lineage>
</organism>
<evidence type="ECO:0000313" key="2">
    <source>
        <dbReference type="EMBL" id="KAJ8975852.1"/>
    </source>
</evidence>
<reference evidence="2" key="1">
    <citation type="journal article" date="2023" name="Insect Mol. Biol.">
        <title>Genome sequencing provides insights into the evolution of gene families encoding plant cell wall-degrading enzymes in longhorned beetles.</title>
        <authorList>
            <person name="Shin N.R."/>
            <person name="Okamura Y."/>
            <person name="Kirsch R."/>
            <person name="Pauchet Y."/>
        </authorList>
    </citation>
    <scope>NUCLEOTIDE SEQUENCE</scope>
    <source>
        <strain evidence="2">MMC_N1</strain>
    </source>
</reference>
<keyword evidence="3" id="KW-1185">Reference proteome</keyword>
<accession>A0ABQ9JD45</accession>
<proteinExistence type="predicted"/>
<name>A0ABQ9JD45_9CUCU</name>
<evidence type="ECO:0000313" key="1">
    <source>
        <dbReference type="EMBL" id="KAJ8967130.1"/>
    </source>
</evidence>
<dbReference type="EMBL" id="JAPWTJ010000758">
    <property type="protein sequence ID" value="KAJ8975852.1"/>
    <property type="molecule type" value="Genomic_DNA"/>
</dbReference>
<comment type="caution">
    <text evidence="2">The sequence shown here is derived from an EMBL/GenBank/DDBJ whole genome shotgun (WGS) entry which is preliminary data.</text>
</comment>
<protein>
    <submittedName>
        <fullName evidence="2">Uncharacterized protein</fullName>
    </submittedName>
</protein>